<dbReference type="SUPFAM" id="SSF48371">
    <property type="entry name" value="ARM repeat"/>
    <property type="match status" value="1"/>
</dbReference>
<feature type="compositionally biased region" description="Acidic residues" evidence="1">
    <location>
        <begin position="1178"/>
        <end position="1197"/>
    </location>
</feature>
<accession>A0A058Z0M4</accession>
<dbReference type="GeneID" id="20530480"/>
<protein>
    <submittedName>
        <fullName evidence="2">Uncharacterized protein</fullName>
    </submittedName>
</protein>
<sequence>MLDRSDVAAASLVAACLGIFLSSGRIFAIAERHLLYDPAELNLNTLDTTSLLLDRRYFHSTAERQLLESSSAFHAFANEVSLNDLASIALSANTLLAHPAADLLIQRVSSDEVIEHILLMAESEDPTKRHAGLIALASVFLQDYRTSRYLAHGAVDTACYAFLRYDDPTSLRLALYPLVRLAASSFALRGYFLRTAVVDKACAIIDRSGSSFSPICLRCLDFVLLLSIEDSLRAYRTPILRTFIRLLERAPRFQKLVSVIGAMDTILTNASLDPVDSKPYIKPLLSRIIRIIGNLKPLLFRPNSPFNKDAYNSVISCLNLAVKIGYDPGDEVHDLFDLTILLPPYDYFSEETFLLFLEAVERLAPLAAEPVYRNYFEKTLNHIHILFTSLVSSITPFTRRMLSLFTTVLPLIRTHLEVENTLSAGIFLRHAQVTRETAFGPIFGYRFASFNSLLWTIAHNLISECNFDQVDPLPFLHMLATLHISTPFNPAESPEVDPFYRLFATKLVFRHIRRAADIARLIALPNALHHLSPQLNPAHPYYAFVLSAIFGSDSERLVWHSTGIALRVGAAVDMTPSTLEHIDVGCVEDDGDPLPPADWPGIVDPSRRLALPRPARPFLLEYPPVLEGLAAQADNRTLANLFFAFETFAFGSDAHFVNCAAHITATSLALHFARALAALPPPPPPSPAAGGPRGQPAPGHLPALDPLIAFRATILCKWLHHRFTSIDICPLTPEEDCCPMDEPAIFTLAAHFTHWAGILRDIFGFAELVPDSCKAPFADFFLLFCHLTGTMDALLQHCSRSGPLPPGLVTALGSDLAPALLGIWSWVLAVSEAPIPTASLYRQTLAHILGLLKSLHMNGLIDPSTREQLRTPNVLLGGRLSVAPEITQPAGRFAGSEVLLLPLAAGGPVHLPRRLLRRFVRDLGRVLAEPPGPGAWFAEARPLPAPPAPPASLLRGTWPRAPCSAAGVGGLAGRPKPPAPPAPPAPAPGDALFPAALPARLGPAGPLVRCRAPLAGYLLQGGLHTCRADTFPLTPAPGQPVIFLGQAGFHSGYTAPAVRLPHPRPMDHPTARGILAYGGPRGAPRQPPPRSADLQFSVRLRLRRGSELTIGWLLASEQAPQVDPALLQLLHPTSIPLDWTLMAAAKPPSVAALRVSVTGPADPGLPAPAPPHPAADASDSDSDSDSDSEGDLGETGETDAVRWGEGPFEALFEALVGDPGTDDSQSSDEEFEQRMYERVAREQGWHVRGPSADSPAEPGHPAEAASPDLPGPGPSDIWPVGMTAAQAAATRGSPARSLSFERPAGPHQDAPPPAAATQPSAGRRPADKTAADPAAGFILVGRTFIADPHLADRPQEAYSDAGELVGRVGGSSGLRMFPIQHQAHMEVEVRARVDLRTRSLSFTVNDHHIGVVYRLHDAVDEVFFVPMIVAHNVEDVRAFAG</sequence>
<evidence type="ECO:0000313" key="3">
    <source>
        <dbReference type="Proteomes" id="UP000030693"/>
    </source>
</evidence>
<feature type="region of interest" description="Disordered" evidence="1">
    <location>
        <begin position="1216"/>
        <end position="1235"/>
    </location>
</feature>
<reference evidence="2" key="1">
    <citation type="submission" date="2013-04" db="EMBL/GenBank/DDBJ databases">
        <title>The Genome Sequence of Fonticula alba ATCC 38817.</title>
        <authorList>
            <consortium name="The Broad Institute Genomics Platform"/>
            <person name="Russ C."/>
            <person name="Cuomo C."/>
            <person name="Burger G."/>
            <person name="Gray M.W."/>
            <person name="Holland P.W.H."/>
            <person name="King N."/>
            <person name="Lang F.B.F."/>
            <person name="Roger A.J."/>
            <person name="Ruiz-Trillo I."/>
            <person name="Brown M."/>
            <person name="Walker B."/>
            <person name="Young S."/>
            <person name="Zeng Q."/>
            <person name="Gargeya S."/>
            <person name="Fitzgerald M."/>
            <person name="Haas B."/>
            <person name="Abouelleil A."/>
            <person name="Allen A.W."/>
            <person name="Alvarado L."/>
            <person name="Arachchi H.M."/>
            <person name="Berlin A.M."/>
            <person name="Chapman S.B."/>
            <person name="Gainer-Dewar J."/>
            <person name="Goldberg J."/>
            <person name="Griggs A."/>
            <person name="Gujja S."/>
            <person name="Hansen M."/>
            <person name="Howarth C."/>
            <person name="Imamovic A."/>
            <person name="Ireland A."/>
            <person name="Larimer J."/>
            <person name="McCowan C."/>
            <person name="Murphy C."/>
            <person name="Pearson M."/>
            <person name="Poon T.W."/>
            <person name="Priest M."/>
            <person name="Roberts A."/>
            <person name="Saif S."/>
            <person name="Shea T."/>
            <person name="Sisk P."/>
            <person name="Sykes S."/>
            <person name="Wortman J."/>
            <person name="Nusbaum C."/>
            <person name="Birren B."/>
        </authorList>
    </citation>
    <scope>NUCLEOTIDE SEQUENCE [LARGE SCALE GENOMIC DNA]</scope>
    <source>
        <strain evidence="2">ATCC 38817</strain>
    </source>
</reference>
<feature type="compositionally biased region" description="Pro residues" evidence="1">
    <location>
        <begin position="1163"/>
        <end position="1173"/>
    </location>
</feature>
<feature type="compositionally biased region" description="Pro residues" evidence="1">
    <location>
        <begin position="975"/>
        <end position="987"/>
    </location>
</feature>
<feature type="region of interest" description="Disordered" evidence="1">
    <location>
        <begin position="1244"/>
        <end position="1332"/>
    </location>
</feature>
<feature type="region of interest" description="Disordered" evidence="1">
    <location>
        <begin position="1161"/>
        <end position="1202"/>
    </location>
</feature>
<proteinExistence type="predicted"/>
<organism evidence="2">
    <name type="scientific">Fonticula alba</name>
    <name type="common">Slime mold</name>
    <dbReference type="NCBI Taxonomy" id="691883"/>
    <lineage>
        <taxon>Eukaryota</taxon>
        <taxon>Rotosphaerida</taxon>
        <taxon>Fonticulaceae</taxon>
        <taxon>Fonticula</taxon>
    </lineage>
</organism>
<evidence type="ECO:0000256" key="1">
    <source>
        <dbReference type="SAM" id="MobiDB-lite"/>
    </source>
</evidence>
<evidence type="ECO:0000313" key="2">
    <source>
        <dbReference type="EMBL" id="KCV67810.1"/>
    </source>
</evidence>
<dbReference type="EMBL" id="KB932213">
    <property type="protein sequence ID" value="KCV67810.1"/>
    <property type="molecule type" value="Genomic_DNA"/>
</dbReference>
<gene>
    <name evidence="2" type="ORF">H696_05755</name>
</gene>
<keyword evidence="3" id="KW-1185">Reference proteome</keyword>
<dbReference type="RefSeq" id="XP_009497841.1">
    <property type="nucleotide sequence ID" value="XM_009499566.1"/>
</dbReference>
<name>A0A058Z0M4_FONAL</name>
<dbReference type="Proteomes" id="UP000030693">
    <property type="component" value="Unassembled WGS sequence"/>
</dbReference>
<dbReference type="InterPro" id="IPR016024">
    <property type="entry name" value="ARM-type_fold"/>
</dbReference>
<feature type="region of interest" description="Disordered" evidence="1">
    <location>
        <begin position="967"/>
        <end position="987"/>
    </location>
</feature>